<keyword evidence="2" id="KW-1185">Reference proteome</keyword>
<protein>
    <submittedName>
        <fullName evidence="1">Acyl CoA:acetate/3-ketoacid CoA transferase</fullName>
    </submittedName>
</protein>
<dbReference type="InterPro" id="IPR037171">
    <property type="entry name" value="NagB/RpiA_transferase-like"/>
</dbReference>
<keyword evidence="1" id="KW-0808">Transferase</keyword>
<sequence>MRIATAAEAAALVPDGATVASAGLEIAPGIDLEREVLAYCPRGVVVSEGLKTMDERTFYERVMREV</sequence>
<name>A0A7W8M9Z4_9BURK</name>
<dbReference type="AlphaFoldDB" id="A0A7W8M9Z4"/>
<dbReference type="SUPFAM" id="SSF100950">
    <property type="entry name" value="NagB/RpiA/CoA transferase-like"/>
    <property type="match status" value="1"/>
</dbReference>
<dbReference type="EMBL" id="JACHGB010000005">
    <property type="protein sequence ID" value="MBB5272860.1"/>
    <property type="molecule type" value="Genomic_DNA"/>
</dbReference>
<organism evidence="1 2">
    <name type="scientific">Quisquiliibacterium transsilvanicum</name>
    <dbReference type="NCBI Taxonomy" id="1549638"/>
    <lineage>
        <taxon>Bacteria</taxon>
        <taxon>Pseudomonadati</taxon>
        <taxon>Pseudomonadota</taxon>
        <taxon>Betaproteobacteria</taxon>
        <taxon>Burkholderiales</taxon>
        <taxon>Burkholderiaceae</taxon>
        <taxon>Quisquiliibacterium</taxon>
    </lineage>
</organism>
<evidence type="ECO:0000313" key="2">
    <source>
        <dbReference type="Proteomes" id="UP000532440"/>
    </source>
</evidence>
<dbReference type="Proteomes" id="UP000532440">
    <property type="component" value="Unassembled WGS sequence"/>
</dbReference>
<comment type="caution">
    <text evidence="1">The sequence shown here is derived from an EMBL/GenBank/DDBJ whole genome shotgun (WGS) entry which is preliminary data.</text>
</comment>
<dbReference type="RefSeq" id="WP_183968807.1">
    <property type="nucleotide sequence ID" value="NZ_BAABEW010000012.1"/>
</dbReference>
<proteinExistence type="predicted"/>
<evidence type="ECO:0000313" key="1">
    <source>
        <dbReference type="EMBL" id="MBB5272860.1"/>
    </source>
</evidence>
<reference evidence="1 2" key="1">
    <citation type="submission" date="2020-08" db="EMBL/GenBank/DDBJ databases">
        <title>Genomic Encyclopedia of Type Strains, Phase IV (KMG-IV): sequencing the most valuable type-strain genomes for metagenomic binning, comparative biology and taxonomic classification.</title>
        <authorList>
            <person name="Goeker M."/>
        </authorList>
    </citation>
    <scope>NUCLEOTIDE SEQUENCE [LARGE SCALE GENOMIC DNA]</scope>
    <source>
        <strain evidence="1 2">DSM 29781</strain>
    </source>
</reference>
<dbReference type="GO" id="GO:0016740">
    <property type="term" value="F:transferase activity"/>
    <property type="evidence" value="ECO:0007669"/>
    <property type="project" value="UniProtKB-KW"/>
</dbReference>
<dbReference type="Gene3D" id="3.40.1080.10">
    <property type="entry name" value="Glutaconate Coenzyme A-transferase"/>
    <property type="match status" value="1"/>
</dbReference>
<accession>A0A7W8M9Z4</accession>
<gene>
    <name evidence="1" type="ORF">HNQ70_002883</name>
</gene>